<evidence type="ECO:0008006" key="3">
    <source>
        <dbReference type="Google" id="ProtNLM"/>
    </source>
</evidence>
<dbReference type="EMBL" id="JAIMJC010000007">
    <property type="protein sequence ID" value="KAH0522504.1"/>
    <property type="molecule type" value="Genomic_DNA"/>
</dbReference>
<dbReference type="PANTHER" id="PTHR35517:SF1">
    <property type="entry name" value="PROTEIN ARGININE N-METHYLTRANSFERASE SFM1"/>
    <property type="match status" value="1"/>
</dbReference>
<dbReference type="CDD" id="cd18090">
    <property type="entry name" value="Arginine_MT_Sfm1"/>
    <property type="match status" value="1"/>
</dbReference>
<accession>A0A9P8KQH1</accession>
<organism evidence="1 2">
    <name type="scientific">Trichoderma semiorbis</name>
    <dbReference type="NCBI Taxonomy" id="1491008"/>
    <lineage>
        <taxon>Eukaryota</taxon>
        <taxon>Fungi</taxon>
        <taxon>Dikarya</taxon>
        <taxon>Ascomycota</taxon>
        <taxon>Pezizomycotina</taxon>
        <taxon>Sordariomycetes</taxon>
        <taxon>Hypocreomycetidae</taxon>
        <taxon>Hypocreales</taxon>
        <taxon>Hypocreaceae</taxon>
        <taxon>Trichoderma</taxon>
    </lineage>
</organism>
<protein>
    <recommendedName>
        <fullName evidence="3">DUF431 domain-containing protein</fullName>
    </recommendedName>
</protein>
<comment type="caution">
    <text evidence="1">The sequence shown here is derived from an EMBL/GenBank/DDBJ whole genome shotgun (WGS) entry which is preliminary data.</text>
</comment>
<proteinExistence type="predicted"/>
<dbReference type="GO" id="GO:0035241">
    <property type="term" value="F:protein-arginine omega-N monomethyltransferase activity"/>
    <property type="evidence" value="ECO:0007669"/>
    <property type="project" value="TreeGrafter"/>
</dbReference>
<reference evidence="1 2" key="1">
    <citation type="submission" date="2021-08" db="EMBL/GenBank/DDBJ databases">
        <title>The highly contiguous genome resource for Trichoderma semiorbis FJ059, a fungal antagonistic to plant pathogens.</title>
        <authorList>
            <person name="Liu T."/>
        </authorList>
    </citation>
    <scope>NUCLEOTIDE SEQUENCE [LARGE SCALE GENOMIC DNA]</scope>
    <source>
        <strain evidence="1 2">FJ059</strain>
    </source>
</reference>
<keyword evidence="2" id="KW-1185">Reference proteome</keyword>
<sequence>MIPTKTDCSQITIHQFNHIPRLVHAQMASTGKTFIVEHLDPELGPWSELEYLAIAAESEETKAKFILSCLPPNFQVPPELAASKAFTAEHRGVEELYAGQKSRVCLLDPAAAKDLAPEDGETFDAFLFGGILGDDPPRDRTSELRKKGFEGRRLGPKQMTTDTAVRVTRMVVQDKIPLDQVPYLDFPELKFNEHESTQMPFRYVSGADGKPIMPKGMVELIQKDADKSVDDLF</sequence>
<dbReference type="AlphaFoldDB" id="A0A9P8KQH1"/>
<dbReference type="InterPro" id="IPR007364">
    <property type="entry name" value="SFM1-like"/>
</dbReference>
<name>A0A9P8KQH1_9HYPO</name>
<dbReference type="Pfam" id="PF04252">
    <property type="entry name" value="SFM1-like"/>
    <property type="match status" value="1"/>
</dbReference>
<evidence type="ECO:0000313" key="2">
    <source>
        <dbReference type="Proteomes" id="UP000826573"/>
    </source>
</evidence>
<dbReference type="Proteomes" id="UP000826573">
    <property type="component" value="Unassembled WGS sequence"/>
</dbReference>
<evidence type="ECO:0000313" key="1">
    <source>
        <dbReference type="EMBL" id="KAH0522504.1"/>
    </source>
</evidence>
<dbReference type="PANTHER" id="PTHR35517">
    <property type="entry name" value="PROTEIN ARGININE N-METHYLTRANSFERASE SFM1"/>
    <property type="match status" value="1"/>
</dbReference>
<gene>
    <name evidence="1" type="ORF">TsFJ059_006337</name>
</gene>